<dbReference type="PROSITE" id="PS50850">
    <property type="entry name" value="MFS"/>
    <property type="match status" value="1"/>
</dbReference>
<accession>A0A255XI41</accession>
<dbReference type="AlphaFoldDB" id="A0A255XI41"/>
<proteinExistence type="predicted"/>
<reference evidence="6 7" key="1">
    <citation type="submission" date="2017-07" db="EMBL/GenBank/DDBJ databases">
        <title>Elstera cyanobacteriorum sp. nov., a novel bacterium isolated from cyanobacterial aggregates in a eutrophic lake.</title>
        <authorList>
            <person name="Cai H."/>
        </authorList>
    </citation>
    <scope>NUCLEOTIDE SEQUENCE [LARGE SCALE GENOMIC DNA]</scope>
    <source>
        <strain evidence="6 7">TH019</strain>
    </source>
</reference>
<feature type="transmembrane region" description="Helical" evidence="4">
    <location>
        <begin position="57"/>
        <end position="74"/>
    </location>
</feature>
<evidence type="ECO:0000259" key="5">
    <source>
        <dbReference type="PROSITE" id="PS50850"/>
    </source>
</evidence>
<dbReference type="PANTHER" id="PTHR42910:SF1">
    <property type="entry name" value="MAJOR FACILITATOR SUPERFAMILY (MFS) PROFILE DOMAIN-CONTAINING PROTEIN"/>
    <property type="match status" value="1"/>
</dbReference>
<feature type="transmembrane region" description="Helical" evidence="4">
    <location>
        <begin position="352"/>
        <end position="373"/>
    </location>
</feature>
<dbReference type="Pfam" id="PF07690">
    <property type="entry name" value="MFS_1"/>
    <property type="match status" value="1"/>
</dbReference>
<dbReference type="PANTHER" id="PTHR42910">
    <property type="entry name" value="TRANSPORTER SCO4007-RELATED"/>
    <property type="match status" value="1"/>
</dbReference>
<dbReference type="InterPro" id="IPR036259">
    <property type="entry name" value="MFS_trans_sf"/>
</dbReference>
<dbReference type="InterPro" id="IPR020846">
    <property type="entry name" value="MFS_dom"/>
</dbReference>
<feature type="transmembrane region" description="Helical" evidence="4">
    <location>
        <begin position="311"/>
        <end position="332"/>
    </location>
</feature>
<evidence type="ECO:0000313" key="7">
    <source>
        <dbReference type="Proteomes" id="UP000216361"/>
    </source>
</evidence>
<dbReference type="GO" id="GO:0022857">
    <property type="term" value="F:transmembrane transporter activity"/>
    <property type="evidence" value="ECO:0007669"/>
    <property type="project" value="InterPro"/>
</dbReference>
<dbReference type="OrthoDB" id="9815356at2"/>
<evidence type="ECO:0000256" key="1">
    <source>
        <dbReference type="ARBA" id="ARBA00022692"/>
    </source>
</evidence>
<dbReference type="Proteomes" id="UP000216361">
    <property type="component" value="Unassembled WGS sequence"/>
</dbReference>
<dbReference type="RefSeq" id="WP_094410264.1">
    <property type="nucleotide sequence ID" value="NZ_BMJZ01000003.1"/>
</dbReference>
<feature type="transmembrane region" description="Helical" evidence="4">
    <location>
        <begin position="287"/>
        <end position="305"/>
    </location>
</feature>
<protein>
    <submittedName>
        <fullName evidence="6">MFS transporter</fullName>
    </submittedName>
</protein>
<dbReference type="EMBL" id="NOXS01000035">
    <property type="protein sequence ID" value="OYQ16627.1"/>
    <property type="molecule type" value="Genomic_DNA"/>
</dbReference>
<sequence>MTSPDAAATADDPRTISAWMTFLLAAACGLIAANLYYAQPLAGPIRASLGLSPEATGLIVTLTQIGYGLGLLLIVPLGDLLENRRLILTMIGMAALALIAAGLAPTASAFLAAALLIGLASVAVQIIVPFAAHMAPEAARGQVVGNVMSGLMAGIMLARPVSSFIADILSWRAVFFLSTLVMGLLALVLAKALPQRRPQSALRYGDLLASLGHLALHTPILQRRALYQAALFGAFSLFWTVTPLVLAGPAFSLSQSGIALFALAGAAGTVAAPIAGRLADRGWSRPATAGAMILGASAFLVTHLVPEGSTLSLGLFVAAAILLDFGATVNIVLGQRAIFALGAESRSRLNGLYMATFFAGGAIGSAAGGWAFAHGGWAWASWAGMALPIAALLYWMTERRG</sequence>
<keyword evidence="1 4" id="KW-0812">Transmembrane</keyword>
<organism evidence="6 7">
    <name type="scientific">Elstera cyanobacteriorum</name>
    <dbReference type="NCBI Taxonomy" id="2022747"/>
    <lineage>
        <taxon>Bacteria</taxon>
        <taxon>Pseudomonadati</taxon>
        <taxon>Pseudomonadota</taxon>
        <taxon>Alphaproteobacteria</taxon>
        <taxon>Rhodospirillales</taxon>
        <taxon>Rhodospirillaceae</taxon>
        <taxon>Elstera</taxon>
    </lineage>
</organism>
<keyword evidence="3 4" id="KW-0472">Membrane</keyword>
<feature type="transmembrane region" description="Helical" evidence="4">
    <location>
        <begin position="16"/>
        <end position="37"/>
    </location>
</feature>
<feature type="transmembrane region" description="Helical" evidence="4">
    <location>
        <begin position="110"/>
        <end position="131"/>
    </location>
</feature>
<dbReference type="InterPro" id="IPR011701">
    <property type="entry name" value="MFS"/>
</dbReference>
<gene>
    <name evidence="6" type="ORF">CHR90_16680</name>
</gene>
<feature type="domain" description="Major facilitator superfamily (MFS) profile" evidence="5">
    <location>
        <begin position="20"/>
        <end position="401"/>
    </location>
</feature>
<evidence type="ECO:0000256" key="4">
    <source>
        <dbReference type="SAM" id="Phobius"/>
    </source>
</evidence>
<name>A0A255XI41_9PROT</name>
<feature type="transmembrane region" description="Helical" evidence="4">
    <location>
        <begin position="173"/>
        <end position="193"/>
    </location>
</feature>
<keyword evidence="2 4" id="KW-1133">Transmembrane helix</keyword>
<evidence type="ECO:0000256" key="3">
    <source>
        <dbReference type="ARBA" id="ARBA00023136"/>
    </source>
</evidence>
<dbReference type="SUPFAM" id="SSF103473">
    <property type="entry name" value="MFS general substrate transporter"/>
    <property type="match status" value="1"/>
</dbReference>
<evidence type="ECO:0000313" key="6">
    <source>
        <dbReference type="EMBL" id="OYQ16627.1"/>
    </source>
</evidence>
<dbReference type="CDD" id="cd17324">
    <property type="entry name" value="MFS_NepI_like"/>
    <property type="match status" value="1"/>
</dbReference>
<feature type="transmembrane region" description="Helical" evidence="4">
    <location>
        <begin position="229"/>
        <end position="251"/>
    </location>
</feature>
<dbReference type="Gene3D" id="1.20.1250.20">
    <property type="entry name" value="MFS general substrate transporter like domains"/>
    <property type="match status" value="1"/>
</dbReference>
<feature type="transmembrane region" description="Helical" evidence="4">
    <location>
        <begin position="86"/>
        <end position="104"/>
    </location>
</feature>
<keyword evidence="7" id="KW-1185">Reference proteome</keyword>
<feature type="transmembrane region" description="Helical" evidence="4">
    <location>
        <begin position="257"/>
        <end position="275"/>
    </location>
</feature>
<feature type="transmembrane region" description="Helical" evidence="4">
    <location>
        <begin position="379"/>
        <end position="397"/>
    </location>
</feature>
<evidence type="ECO:0000256" key="2">
    <source>
        <dbReference type="ARBA" id="ARBA00022989"/>
    </source>
</evidence>
<comment type="caution">
    <text evidence="6">The sequence shown here is derived from an EMBL/GenBank/DDBJ whole genome shotgun (WGS) entry which is preliminary data.</text>
</comment>